<keyword evidence="2" id="KW-1185">Reference proteome</keyword>
<reference evidence="1 2" key="1">
    <citation type="submission" date="2020-08" db="EMBL/GenBank/DDBJ databases">
        <authorList>
            <person name="Liu C."/>
            <person name="Sun Q."/>
        </authorList>
    </citation>
    <scope>NUCLEOTIDE SEQUENCE [LARGE SCALE GENOMIC DNA]</scope>
    <source>
        <strain evidence="1 2">NSJ-61</strain>
    </source>
</reference>
<organism evidence="1 2">
    <name type="scientific">[Eubacterium] hominis</name>
    <dbReference type="NCBI Taxonomy" id="2764325"/>
    <lineage>
        <taxon>Bacteria</taxon>
        <taxon>Bacillati</taxon>
        <taxon>Bacillota</taxon>
        <taxon>Erysipelotrichia</taxon>
        <taxon>Erysipelotrichales</taxon>
        <taxon>Erysipelotrichaceae</taxon>
        <taxon>Amedibacillus</taxon>
    </lineage>
</organism>
<name>A0A7G9GPQ9_9FIRM</name>
<evidence type="ECO:0000313" key="2">
    <source>
        <dbReference type="Proteomes" id="UP000515856"/>
    </source>
</evidence>
<dbReference type="RefSeq" id="WP_117536157.1">
    <property type="nucleotide sequence ID" value="NZ_CP060636.1"/>
</dbReference>
<dbReference type="EMBL" id="CP060636">
    <property type="protein sequence ID" value="QNM12791.1"/>
    <property type="molecule type" value="Genomic_DNA"/>
</dbReference>
<dbReference type="Proteomes" id="UP000515856">
    <property type="component" value="Chromosome"/>
</dbReference>
<sequence length="98" mass="11717">MAKSIMQTDVECYVTHSRINLHKHHIFYGTANRKKSEKWGCWVYLTAEYHNMSDHGVHFDKELDLRLKRECQERFEALYGHDTFMMVFNKNYLGDVDG</sequence>
<accession>A0A7G9GPQ9</accession>
<protein>
    <submittedName>
        <fullName evidence="1">Uncharacterized protein</fullName>
    </submittedName>
</protein>
<gene>
    <name evidence="1" type="ORF">H9Q80_02230</name>
</gene>
<evidence type="ECO:0000313" key="1">
    <source>
        <dbReference type="EMBL" id="QNM12791.1"/>
    </source>
</evidence>
<dbReference type="AlphaFoldDB" id="A0A7G9GPQ9"/>
<proteinExistence type="predicted"/>
<dbReference type="KEGG" id="ehn:H9Q80_02230"/>